<evidence type="ECO:0000256" key="6">
    <source>
        <dbReference type="SAM" id="Phobius"/>
    </source>
</evidence>
<dbReference type="GO" id="GO:0015205">
    <property type="term" value="F:nucleobase transmembrane transporter activity"/>
    <property type="evidence" value="ECO:0007669"/>
    <property type="project" value="TreeGrafter"/>
</dbReference>
<evidence type="ECO:0000256" key="4">
    <source>
        <dbReference type="ARBA" id="ARBA00022989"/>
    </source>
</evidence>
<evidence type="ECO:0000256" key="2">
    <source>
        <dbReference type="ARBA" id="ARBA00008974"/>
    </source>
</evidence>
<dbReference type="InterPro" id="IPR001248">
    <property type="entry name" value="Pur-cyt_permease"/>
</dbReference>
<feature type="transmembrane region" description="Helical" evidence="6">
    <location>
        <begin position="385"/>
        <end position="402"/>
    </location>
</feature>
<evidence type="ECO:0000313" key="7">
    <source>
        <dbReference type="EMBL" id="CAB3777402.1"/>
    </source>
</evidence>
<feature type="transmembrane region" description="Helical" evidence="6">
    <location>
        <begin position="303"/>
        <end position="324"/>
    </location>
</feature>
<feature type="transmembrane region" description="Helical" evidence="6">
    <location>
        <begin position="167"/>
        <end position="188"/>
    </location>
</feature>
<organism evidence="7 8">
    <name type="scientific">Paraburkholderia caffeinitolerans</name>
    <dbReference type="NCBI Taxonomy" id="1723730"/>
    <lineage>
        <taxon>Bacteria</taxon>
        <taxon>Pseudomonadati</taxon>
        <taxon>Pseudomonadota</taxon>
        <taxon>Betaproteobacteria</taxon>
        <taxon>Burkholderiales</taxon>
        <taxon>Burkholderiaceae</taxon>
        <taxon>Paraburkholderia</taxon>
    </lineage>
</organism>
<feature type="transmembrane region" description="Helical" evidence="6">
    <location>
        <begin position="194"/>
        <end position="213"/>
    </location>
</feature>
<dbReference type="Gene3D" id="1.10.4160.10">
    <property type="entry name" value="Hydantoin permease"/>
    <property type="match status" value="1"/>
</dbReference>
<feature type="transmembrane region" description="Helical" evidence="6">
    <location>
        <begin position="136"/>
        <end position="160"/>
    </location>
</feature>
<evidence type="ECO:0000256" key="1">
    <source>
        <dbReference type="ARBA" id="ARBA00004141"/>
    </source>
</evidence>
<name>A0A6J5FFL5_9BURK</name>
<comment type="similarity">
    <text evidence="2">Belongs to the purine-cytosine permease (2.A.39) family.</text>
</comment>
<evidence type="ECO:0000256" key="5">
    <source>
        <dbReference type="ARBA" id="ARBA00023136"/>
    </source>
</evidence>
<feature type="transmembrane region" description="Helical" evidence="6">
    <location>
        <begin position="220"/>
        <end position="240"/>
    </location>
</feature>
<gene>
    <name evidence="7" type="primary">pucI_2</name>
    <name evidence="7" type="ORF">LMG28688_00351</name>
</gene>
<feature type="transmembrane region" description="Helical" evidence="6">
    <location>
        <begin position="488"/>
        <end position="505"/>
    </location>
</feature>
<dbReference type="AlphaFoldDB" id="A0A6J5FFL5"/>
<feature type="transmembrane region" description="Helical" evidence="6">
    <location>
        <begin position="462"/>
        <end position="482"/>
    </location>
</feature>
<feature type="transmembrane region" description="Helical" evidence="6">
    <location>
        <begin position="91"/>
        <end position="116"/>
    </location>
</feature>
<evidence type="ECO:0000256" key="3">
    <source>
        <dbReference type="ARBA" id="ARBA00022692"/>
    </source>
</evidence>
<comment type="subcellular location">
    <subcellularLocation>
        <location evidence="1">Membrane</location>
        <topology evidence="1">Multi-pass membrane protein</topology>
    </subcellularLocation>
</comment>
<dbReference type="PANTHER" id="PTHR30618">
    <property type="entry name" value="NCS1 FAMILY PURINE/PYRIMIDINE TRANSPORTER"/>
    <property type="match status" value="1"/>
</dbReference>
<protein>
    <submittedName>
        <fullName evidence="7">Putative allantoin permease</fullName>
    </submittedName>
</protein>
<accession>A0A6J5FFL5</accession>
<proteinExistence type="inferred from homology"/>
<dbReference type="EMBL" id="CADIKL010000002">
    <property type="protein sequence ID" value="CAB3777402.1"/>
    <property type="molecule type" value="Genomic_DNA"/>
</dbReference>
<dbReference type="InterPro" id="IPR045225">
    <property type="entry name" value="Uracil/uridine/allantoin_perm"/>
</dbReference>
<dbReference type="Proteomes" id="UP000494119">
    <property type="component" value="Unassembled WGS sequence"/>
</dbReference>
<keyword evidence="8" id="KW-1185">Reference proteome</keyword>
<evidence type="ECO:0000313" key="8">
    <source>
        <dbReference type="Proteomes" id="UP000494119"/>
    </source>
</evidence>
<sequence>MHAAGPCPLHMEGDTGVQLESIYGPGIALGADDALHRTDTLTRDPALSPRLHNPDLAPTKAEGRTWGRYSIFALWTNDVHNIANYSFAIGLFALGLSGWQMLASLAIGAALVYAFMNLTGYMGQKTGVPFPVISRMSFGIYGALLPAMIRAVIAIAWFGIQTYLASIVLRVLLTAIWPGLAAFDQNAILGLSSLGWISFAAIWFVQIGILAYGMEMVRKYEALAGPMILVTTLSLAAWMYSRTGGHLAMSIGTPLTGVKMWTRIFAGGALWLAIYGTLVLNFCDFARSSPSAKTVRVGNFWGLPVNILVFATISFVLAGAQFKLNGHIIHSPTEIIATVPNKLFLVLGCLAFLIVTVAVNIMANFVAPAFVLTSLAPQRLTFRRAGLISAAVAVLILPWNLYNSPIVIVYFLSGLGALLGPLYGIITVDYWLVRKTRVNVPDLYTEATGGTYFYTRGVNRKALAALVPSALISITLAVVPAFSAMTPFSWLLGAGIAGGVYWLLADRKRQYEERSGEHIAVACAEH</sequence>
<keyword evidence="3 6" id="KW-0812">Transmembrane</keyword>
<feature type="transmembrane region" description="Helical" evidence="6">
    <location>
        <begin position="408"/>
        <end position="433"/>
    </location>
</feature>
<feature type="transmembrane region" description="Helical" evidence="6">
    <location>
        <begin position="344"/>
        <end position="373"/>
    </location>
</feature>
<dbReference type="Pfam" id="PF02133">
    <property type="entry name" value="Transp_cyt_pur"/>
    <property type="match status" value="1"/>
</dbReference>
<dbReference type="CDD" id="cd11555">
    <property type="entry name" value="SLC-NCS1sbd_u1"/>
    <property type="match status" value="1"/>
</dbReference>
<keyword evidence="4 6" id="KW-1133">Transmembrane helix</keyword>
<dbReference type="PANTHER" id="PTHR30618:SF6">
    <property type="entry name" value="NCS1 FAMILY NUCLEOBASE:CATION SYMPORTER-1"/>
    <property type="match status" value="1"/>
</dbReference>
<feature type="transmembrane region" description="Helical" evidence="6">
    <location>
        <begin position="260"/>
        <end position="282"/>
    </location>
</feature>
<reference evidence="7 8" key="1">
    <citation type="submission" date="2020-04" db="EMBL/GenBank/DDBJ databases">
        <authorList>
            <person name="De Canck E."/>
        </authorList>
    </citation>
    <scope>NUCLEOTIDE SEQUENCE [LARGE SCALE GENOMIC DNA]</scope>
    <source>
        <strain evidence="7 8">LMG 28688</strain>
    </source>
</reference>
<keyword evidence="5 6" id="KW-0472">Membrane</keyword>
<dbReference type="GO" id="GO:0005886">
    <property type="term" value="C:plasma membrane"/>
    <property type="evidence" value="ECO:0007669"/>
    <property type="project" value="TreeGrafter"/>
</dbReference>